<evidence type="ECO:0000259" key="1">
    <source>
        <dbReference type="Pfam" id="PF03476"/>
    </source>
</evidence>
<dbReference type="EMBL" id="VIIS01001741">
    <property type="protein sequence ID" value="KAF0293552.1"/>
    <property type="molecule type" value="Genomic_DNA"/>
</dbReference>
<dbReference type="InterPro" id="IPR005303">
    <property type="entry name" value="MOCOS_middle"/>
</dbReference>
<sequence length="223" mass="24222">MSVPSAPPPLLLAAAAVLAVSGLLAWRYSRRRHWVPVGTLSAISLYPLKSGAGLRCQHAQVTAFGLRSGPKLDRCLAVVCNDTILCAMSRRTIVLIKADLDDDSVTLSAPAMTPLRVPLPTEGNSVVHGEQFGTHNAGLDLGEQASKWLSDYFADGKAYTLMYFRHGSRSQLMEPLRTLRTFRLAKTKEEKAMYKDSPLLGNALGVDVEGDIHVGDTVYALMK</sequence>
<organism evidence="2 3">
    <name type="scientific">Amphibalanus amphitrite</name>
    <name type="common">Striped barnacle</name>
    <name type="synonym">Balanus amphitrite</name>
    <dbReference type="NCBI Taxonomy" id="1232801"/>
    <lineage>
        <taxon>Eukaryota</taxon>
        <taxon>Metazoa</taxon>
        <taxon>Ecdysozoa</taxon>
        <taxon>Arthropoda</taxon>
        <taxon>Crustacea</taxon>
        <taxon>Multicrustacea</taxon>
        <taxon>Cirripedia</taxon>
        <taxon>Thoracica</taxon>
        <taxon>Thoracicalcarea</taxon>
        <taxon>Balanomorpha</taxon>
        <taxon>Balanoidea</taxon>
        <taxon>Balanidae</taxon>
        <taxon>Amphibalaninae</taxon>
        <taxon>Amphibalanus</taxon>
    </lineage>
</organism>
<proteinExistence type="predicted"/>
<name>A0A6A4VS71_AMPAM</name>
<keyword evidence="3" id="KW-1185">Reference proteome</keyword>
<dbReference type="SUPFAM" id="SSF141673">
    <property type="entry name" value="MOSC N-terminal domain-like"/>
    <property type="match status" value="1"/>
</dbReference>
<accession>A0A6A4VS71</accession>
<reference evidence="2 3" key="1">
    <citation type="submission" date="2019-07" db="EMBL/GenBank/DDBJ databases">
        <title>Draft genome assembly of a fouling barnacle, Amphibalanus amphitrite (Darwin, 1854): The first reference genome for Thecostraca.</title>
        <authorList>
            <person name="Kim W."/>
        </authorList>
    </citation>
    <scope>NUCLEOTIDE SEQUENCE [LARGE SCALE GENOMIC DNA]</scope>
    <source>
        <strain evidence="2">SNU_AA5</strain>
        <tissue evidence="2">Soma without cirri and trophi</tissue>
    </source>
</reference>
<comment type="caution">
    <text evidence="2">The sequence shown here is derived from an EMBL/GenBank/DDBJ whole genome shotgun (WGS) entry which is preliminary data.</text>
</comment>
<protein>
    <submittedName>
        <fullName evidence="2">Mitochondrial amidoxime-reducing component 1</fullName>
    </submittedName>
</protein>
<dbReference type="OrthoDB" id="17255at2759"/>
<dbReference type="Pfam" id="PF03476">
    <property type="entry name" value="MOSC_N"/>
    <property type="match status" value="1"/>
</dbReference>
<dbReference type="Proteomes" id="UP000440578">
    <property type="component" value="Unassembled WGS sequence"/>
</dbReference>
<evidence type="ECO:0000313" key="3">
    <source>
        <dbReference type="Proteomes" id="UP000440578"/>
    </source>
</evidence>
<evidence type="ECO:0000313" key="2">
    <source>
        <dbReference type="EMBL" id="KAF0293552.1"/>
    </source>
</evidence>
<feature type="domain" description="Molybdenum cofactor sulfurase middle" evidence="1">
    <location>
        <begin position="38"/>
        <end position="154"/>
    </location>
</feature>
<gene>
    <name evidence="2" type="primary">marc1_0</name>
    <name evidence="2" type="ORF">FJT64_008691</name>
</gene>
<dbReference type="AlphaFoldDB" id="A0A6A4VS71"/>